<dbReference type="Gene3D" id="3.30.310.70">
    <property type="entry name" value="TT1751-like domain"/>
    <property type="match status" value="1"/>
</dbReference>
<organism evidence="2 3">
    <name type="scientific">Candidatus Segetimicrobium genomatis</name>
    <dbReference type="NCBI Taxonomy" id="2569760"/>
    <lineage>
        <taxon>Bacteria</taxon>
        <taxon>Bacillati</taxon>
        <taxon>Candidatus Sysuimicrobiota</taxon>
        <taxon>Candidatus Sysuimicrobiia</taxon>
        <taxon>Candidatus Sysuimicrobiales</taxon>
        <taxon>Candidatus Segetimicrobiaceae</taxon>
        <taxon>Candidatus Segetimicrobium</taxon>
    </lineage>
</organism>
<dbReference type="SUPFAM" id="SSF103247">
    <property type="entry name" value="TT1751-like"/>
    <property type="match status" value="1"/>
</dbReference>
<protein>
    <submittedName>
        <fullName evidence="2">DUF302 domain-containing protein</fullName>
    </submittedName>
</protein>
<proteinExistence type="predicted"/>
<reference evidence="2 3" key="1">
    <citation type="journal article" date="2019" name="Nat. Microbiol.">
        <title>Mediterranean grassland soil C-N compound turnover is dependent on rainfall and depth, and is mediated by genomically divergent microorganisms.</title>
        <authorList>
            <person name="Diamond S."/>
            <person name="Andeer P.F."/>
            <person name="Li Z."/>
            <person name="Crits-Christoph A."/>
            <person name="Burstein D."/>
            <person name="Anantharaman K."/>
            <person name="Lane K.R."/>
            <person name="Thomas B.C."/>
            <person name="Pan C."/>
            <person name="Northen T.R."/>
            <person name="Banfield J.F."/>
        </authorList>
    </citation>
    <scope>NUCLEOTIDE SEQUENCE [LARGE SCALE GENOMIC DNA]</scope>
    <source>
        <strain evidence="2">NP_5</strain>
    </source>
</reference>
<evidence type="ECO:0000313" key="2">
    <source>
        <dbReference type="EMBL" id="TMJ08360.1"/>
    </source>
</evidence>
<dbReference type="AlphaFoldDB" id="A0A537LK50"/>
<name>A0A537LK50_9BACT</name>
<accession>A0A537LK50</accession>
<dbReference type="CDD" id="cd14797">
    <property type="entry name" value="DUF302"/>
    <property type="match status" value="1"/>
</dbReference>
<evidence type="ECO:0000313" key="3">
    <source>
        <dbReference type="Proteomes" id="UP000320393"/>
    </source>
</evidence>
<dbReference type="Proteomes" id="UP000320393">
    <property type="component" value="Unassembled WGS sequence"/>
</dbReference>
<gene>
    <name evidence="2" type="ORF">E6H02_10065</name>
</gene>
<dbReference type="InterPro" id="IPR035923">
    <property type="entry name" value="TT1751-like_sf"/>
</dbReference>
<dbReference type="InterPro" id="IPR005180">
    <property type="entry name" value="DUF302"/>
</dbReference>
<feature type="domain" description="DUF302" evidence="1">
    <location>
        <begin position="56"/>
        <end position="118"/>
    </location>
</feature>
<dbReference type="EMBL" id="VBAM01000404">
    <property type="protein sequence ID" value="TMJ08360.1"/>
    <property type="molecule type" value="Genomic_DNA"/>
</dbReference>
<dbReference type="PANTHER" id="PTHR38342:SF2">
    <property type="entry name" value="INNER MEMBRANE OR EXPORTED"/>
    <property type="match status" value="1"/>
</dbReference>
<dbReference type="Pfam" id="PF03625">
    <property type="entry name" value="DUF302"/>
    <property type="match status" value="1"/>
</dbReference>
<comment type="caution">
    <text evidence="2">The sequence shown here is derived from an EMBL/GenBank/DDBJ whole genome shotgun (WGS) entry which is preliminary data.</text>
</comment>
<sequence>MVLMPPANSKICGRTRMATMPDNGMVHLRSHYSVRETLQRVEAVLRAHGLTIFGRVDHSAEAEKVGLEMLPAQVLIFGSPKAGTPLMLAFPTLAIDLPLKALTWEDADGTVWLSYNSPEYLKQRHNVPDVLIKNITGVGALLEQAAA</sequence>
<dbReference type="PANTHER" id="PTHR38342">
    <property type="entry name" value="SLR5037 PROTEIN"/>
    <property type="match status" value="1"/>
</dbReference>
<evidence type="ECO:0000259" key="1">
    <source>
        <dbReference type="Pfam" id="PF03625"/>
    </source>
</evidence>